<reference evidence="5" key="2">
    <citation type="submission" date="2013-04" db="EMBL/GenBank/DDBJ databases">
        <title>Genomic mechanisms accounting for the adaptation to parasitism in nematode-trapping fungi.</title>
        <authorList>
            <person name="Ahren D.G."/>
        </authorList>
    </citation>
    <scope>NUCLEOTIDE SEQUENCE [LARGE SCALE GENOMIC DNA]</scope>
    <source>
        <strain evidence="5">CBS 200.50</strain>
    </source>
</reference>
<dbReference type="Proteomes" id="UP000015100">
    <property type="component" value="Unassembled WGS sequence"/>
</dbReference>
<accession>S8C7K7</accession>
<dbReference type="PANTHER" id="PTHR24198:SF165">
    <property type="entry name" value="ANKYRIN REPEAT-CONTAINING PROTEIN-RELATED"/>
    <property type="match status" value="1"/>
</dbReference>
<dbReference type="SUPFAM" id="SSF48403">
    <property type="entry name" value="Ankyrin repeat"/>
    <property type="match status" value="2"/>
</dbReference>
<dbReference type="OMA" id="LRTHINK"/>
<evidence type="ECO:0000256" key="1">
    <source>
        <dbReference type="ARBA" id="ARBA00022737"/>
    </source>
</evidence>
<dbReference type="STRING" id="1284197.S8C7K7"/>
<evidence type="ECO:0000256" key="2">
    <source>
        <dbReference type="ARBA" id="ARBA00023043"/>
    </source>
</evidence>
<evidence type="ECO:0000313" key="4">
    <source>
        <dbReference type="EMBL" id="EPS43722.1"/>
    </source>
</evidence>
<protein>
    <submittedName>
        <fullName evidence="4">Uncharacterized protein</fullName>
    </submittedName>
</protein>
<dbReference type="PROSITE" id="PS50297">
    <property type="entry name" value="ANK_REP_REGION"/>
    <property type="match status" value="2"/>
</dbReference>
<keyword evidence="1" id="KW-0677">Repeat</keyword>
<dbReference type="PROSITE" id="PS50088">
    <property type="entry name" value="ANK_REPEAT"/>
    <property type="match status" value="3"/>
</dbReference>
<evidence type="ECO:0000256" key="3">
    <source>
        <dbReference type="PROSITE-ProRule" id="PRU00023"/>
    </source>
</evidence>
<dbReference type="OrthoDB" id="7464126at2759"/>
<reference evidence="4 5" key="1">
    <citation type="journal article" date="2013" name="PLoS Genet.">
        <title>Genomic mechanisms accounting for the adaptation to parasitism in nematode-trapping fungi.</title>
        <authorList>
            <person name="Meerupati T."/>
            <person name="Andersson K.M."/>
            <person name="Friman E."/>
            <person name="Kumar D."/>
            <person name="Tunlid A."/>
            <person name="Ahren D."/>
        </authorList>
    </citation>
    <scope>NUCLEOTIDE SEQUENCE [LARGE SCALE GENOMIC DNA]</scope>
    <source>
        <strain evidence="4 5">CBS 200.50</strain>
    </source>
</reference>
<dbReference type="SMART" id="SM00248">
    <property type="entry name" value="ANK"/>
    <property type="match status" value="18"/>
</dbReference>
<evidence type="ECO:0000313" key="5">
    <source>
        <dbReference type="Proteomes" id="UP000015100"/>
    </source>
</evidence>
<sequence>MVDDRNSNWTGWKVDRNALEAILTLWKYDIDEDEDQPDTGYNERTQSIILLGASSEFNTLDYDIFIGNSDKCLRMEYGLEDLGTSNFPVAEHRVFGYLGSDPDEEHLALVSFANILDLCARHLLTCYFYRVCQLIHNFNGQTTAFRNPDLKPTVAESILRMDNSNLDKMVDILHASGISGTPEDLLVILVPALQKNGNLLRIFDAFSKIVQEIQEAEASSLKPIISKEMLFHMAEQALKKFRNSNHWLHAGDFVFGLLETCQRLLGPNHPCTLTARALASRACFSIETQIFCKLELQDIQEKKPLAEICRSLALHAERVLGEDSDECKLLWRLRAKASFTESQYSIAAAEAVELPPTHVFGPGMAFPLNLKFVFSYSNKQLVPQSRPTTATSRRLSNASTRSRLSRALSPTNFFYERSSDPTVRAIQLQRPRLDFRFVKTFPPALWVHMQAQNLVALYDMLTPPDGSPLTPDETILVSNTFIIAAGCGYPKVVELCLTRFQDICCYSVVGIGVSFSKAVNLATMNNDETILDLILSSLDHDQMISLEAVGASDNLNCLQLACRDGATAIAHLLLRAGMNAKGPPDTSNFRQLPIYLAAKGNYTDIISLLMFYGVPANYQEFENGNTFLHYAAENQAKETIKFALSSEFTMLPVFFTPNYEGNNVLDIAILLGHDSTAIRILNAMIEYSDQPDWELDLRTHINKKGQTALHLACICNRPEIVRILLDKGFTPERKGLEEFSAYETAAMYGPCEVGKVLLGFNPRSTISKLDDDGWWPILLAVHNDRTDYVRFLLDNGADIETTDRNTNSTPISVAVCRDNSALVEILMAREANLMVQDHDGQNLFHLAAISDSTGCLDCLFRTSNNQIYQLIGQLNSAHATPLQTALLHGSLAAAGNILKHIRSLDIIGQPMANGMNAVHLICSFLTFSVDHLGVVVVRYFLNDYIKDIGPLPEPPSDILNASEKLWGEHAEPGAIDLLETILGDGTIDVNDTDNLGYTPLFYAAASGSLGVCSLLLERMGPHYDRILLEKPMHVALYTGDIDIIKLFLRAGINPNEPFQHSDQSLIAHLLRIAARTRGKVDAITTLLPDVEDYDDIGPWESDVQLLDCLQLFLDAGASLDPSEEQLRAKSSLLHLAILSKSPEVFSQLVNSGANPTFDVTLTPPLLHFALAAGSDNINLIPLFCRLGIDINAVDRDGKSALTIEIGERKLATVMVLLENGAVLKTDGPIPDMILAMRKGGYPVFKAICHHHKYKAYKGIFPTESDYISFLNTSLSIPNVPSCTAVHAAAGLGYNDILGFLRDEGADMDGKDANGHNALSYALVQQPTMIWLITDCGIDPNERLTTEGYTTAHLAVSSIEEVGRVIEALQCLWRLGADFNIEDNSGRLPSDYIDLGNAAWTKIPEAKGKVRRLFARCESPDGRYVLFDESYEAMHKAQGVITIAESLATPIGYQGNRISSSSIDFQV</sequence>
<comment type="caution">
    <text evidence="4">The sequence shown here is derived from an EMBL/GenBank/DDBJ whole genome shotgun (WGS) entry which is preliminary data.</text>
</comment>
<dbReference type="eggNOG" id="KOG4177">
    <property type="taxonomic scope" value="Eukaryota"/>
</dbReference>
<organism evidence="4 5">
    <name type="scientific">Dactylellina haptotyla (strain CBS 200.50)</name>
    <name type="common">Nematode-trapping fungus</name>
    <name type="synonym">Monacrosporium haptotylum</name>
    <dbReference type="NCBI Taxonomy" id="1284197"/>
    <lineage>
        <taxon>Eukaryota</taxon>
        <taxon>Fungi</taxon>
        <taxon>Dikarya</taxon>
        <taxon>Ascomycota</taxon>
        <taxon>Pezizomycotina</taxon>
        <taxon>Orbiliomycetes</taxon>
        <taxon>Orbiliales</taxon>
        <taxon>Orbiliaceae</taxon>
        <taxon>Dactylellina</taxon>
    </lineage>
</organism>
<dbReference type="Pfam" id="PF13606">
    <property type="entry name" value="Ank_3"/>
    <property type="match status" value="1"/>
</dbReference>
<keyword evidence="5" id="KW-1185">Reference proteome</keyword>
<dbReference type="Pfam" id="PF12796">
    <property type="entry name" value="Ank_2"/>
    <property type="match status" value="3"/>
</dbReference>
<feature type="repeat" description="ANK" evidence="3">
    <location>
        <begin position="772"/>
        <end position="804"/>
    </location>
</feature>
<proteinExistence type="predicted"/>
<feature type="repeat" description="ANK" evidence="3">
    <location>
        <begin position="704"/>
        <end position="728"/>
    </location>
</feature>
<dbReference type="Gene3D" id="1.25.40.20">
    <property type="entry name" value="Ankyrin repeat-containing domain"/>
    <property type="match status" value="4"/>
</dbReference>
<keyword evidence="2 3" id="KW-0040">ANK repeat</keyword>
<feature type="repeat" description="ANK" evidence="3">
    <location>
        <begin position="1280"/>
        <end position="1312"/>
    </location>
</feature>
<dbReference type="EMBL" id="AQGS01000070">
    <property type="protein sequence ID" value="EPS43722.1"/>
    <property type="molecule type" value="Genomic_DNA"/>
</dbReference>
<dbReference type="HOGENOM" id="CLU_250464_0_0_1"/>
<name>S8C7K7_DACHA</name>
<gene>
    <name evidence="4" type="ORF">H072_2311</name>
</gene>
<dbReference type="PANTHER" id="PTHR24198">
    <property type="entry name" value="ANKYRIN REPEAT AND PROTEIN KINASE DOMAIN-CONTAINING PROTEIN"/>
    <property type="match status" value="1"/>
</dbReference>
<dbReference type="InterPro" id="IPR036770">
    <property type="entry name" value="Ankyrin_rpt-contain_sf"/>
</dbReference>
<dbReference type="InterPro" id="IPR002110">
    <property type="entry name" value="Ankyrin_rpt"/>
</dbReference>